<name>A0A8H6TDD5_9AGAR</name>
<comment type="caution">
    <text evidence="2">The sequence shown here is derived from an EMBL/GenBank/DDBJ whole genome shotgun (WGS) entry which is preliminary data.</text>
</comment>
<evidence type="ECO:0000313" key="3">
    <source>
        <dbReference type="Proteomes" id="UP000636479"/>
    </source>
</evidence>
<protein>
    <recommendedName>
        <fullName evidence="4">BTB domain-containing protein</fullName>
    </recommendedName>
</protein>
<gene>
    <name evidence="2" type="ORF">MIND_00055200</name>
</gene>
<keyword evidence="3" id="KW-1185">Reference proteome</keyword>
<organism evidence="2 3">
    <name type="scientific">Mycena indigotica</name>
    <dbReference type="NCBI Taxonomy" id="2126181"/>
    <lineage>
        <taxon>Eukaryota</taxon>
        <taxon>Fungi</taxon>
        <taxon>Dikarya</taxon>
        <taxon>Basidiomycota</taxon>
        <taxon>Agaricomycotina</taxon>
        <taxon>Agaricomycetes</taxon>
        <taxon>Agaricomycetidae</taxon>
        <taxon>Agaricales</taxon>
        <taxon>Marasmiineae</taxon>
        <taxon>Mycenaceae</taxon>
        <taxon>Mycena</taxon>
    </lineage>
</organism>
<dbReference type="EMBL" id="JACAZF010000001">
    <property type="protein sequence ID" value="KAF7315405.1"/>
    <property type="molecule type" value="Genomic_DNA"/>
</dbReference>
<evidence type="ECO:0000256" key="1">
    <source>
        <dbReference type="SAM" id="MobiDB-lite"/>
    </source>
</evidence>
<proteinExistence type="predicted"/>
<sequence length="340" mass="38379">MDDLASNRHHSTATSEPTRHPDLSFTDGNIAILTGQVYFLVHKGLLCRHSTPLQQMTKSLDPLIRLEGRPILALQDTPQEMALFLAALYDGVLFDSKLDSVDFAAISALLRLTTKYEVKLRSSLLRELQRVQWPVRLAQWDIREAEATHNGQYNARSRYPHPILVINLARAINAPELLPSAFYDLSRSPVSETTAGHIDSQGVLHQLAQGDLMHLLKGREHASRFLSTFIVNELEGREPSSNCLHRQFQDVGHGRVCQAAFENVTFEILRDVNGVTHRSSDPLFAMLDSELMQTRDSGQGPVMRACEFCRLEFGTAVDQAREEFWQKMAIWFGVELTGWT</sequence>
<dbReference type="OrthoDB" id="3235673at2759"/>
<evidence type="ECO:0008006" key="4">
    <source>
        <dbReference type="Google" id="ProtNLM"/>
    </source>
</evidence>
<dbReference type="RefSeq" id="XP_037225428.1">
    <property type="nucleotide sequence ID" value="XM_037357518.1"/>
</dbReference>
<dbReference type="Proteomes" id="UP000636479">
    <property type="component" value="Unassembled WGS sequence"/>
</dbReference>
<reference evidence="2" key="1">
    <citation type="submission" date="2020-05" db="EMBL/GenBank/DDBJ databases">
        <title>Mycena genomes resolve the evolution of fungal bioluminescence.</title>
        <authorList>
            <person name="Tsai I.J."/>
        </authorList>
    </citation>
    <scope>NUCLEOTIDE SEQUENCE</scope>
    <source>
        <strain evidence="2">171206Taipei</strain>
    </source>
</reference>
<evidence type="ECO:0000313" key="2">
    <source>
        <dbReference type="EMBL" id="KAF7315405.1"/>
    </source>
</evidence>
<dbReference type="GeneID" id="59340034"/>
<dbReference type="AlphaFoldDB" id="A0A8H6TDD5"/>
<accession>A0A8H6TDD5</accession>
<feature type="region of interest" description="Disordered" evidence="1">
    <location>
        <begin position="1"/>
        <end position="22"/>
    </location>
</feature>